<name>A0A8H6M0R9_9AGAR</name>
<dbReference type="Proteomes" id="UP000521943">
    <property type="component" value="Unassembled WGS sequence"/>
</dbReference>
<accession>A0A8H6M0R9</accession>
<evidence type="ECO:0000313" key="2">
    <source>
        <dbReference type="EMBL" id="KAF6751203.1"/>
    </source>
</evidence>
<proteinExistence type="predicted"/>
<gene>
    <name evidence="2" type="ORF">DFP72DRAFT_851137</name>
</gene>
<reference evidence="2 3" key="1">
    <citation type="submission" date="2020-07" db="EMBL/GenBank/DDBJ databases">
        <title>Comparative genomics of pyrophilous fungi reveals a link between fire events and developmental genes.</title>
        <authorList>
            <consortium name="DOE Joint Genome Institute"/>
            <person name="Steindorff A.S."/>
            <person name="Carver A."/>
            <person name="Calhoun S."/>
            <person name="Stillman K."/>
            <person name="Liu H."/>
            <person name="Lipzen A."/>
            <person name="Pangilinan J."/>
            <person name="Labutti K."/>
            <person name="Bruns T.D."/>
            <person name="Grigoriev I.V."/>
        </authorList>
    </citation>
    <scope>NUCLEOTIDE SEQUENCE [LARGE SCALE GENOMIC DNA]</scope>
    <source>
        <strain evidence="2 3">CBS 144469</strain>
    </source>
</reference>
<keyword evidence="3" id="KW-1185">Reference proteome</keyword>
<comment type="caution">
    <text evidence="2">The sequence shown here is derived from an EMBL/GenBank/DDBJ whole genome shotgun (WGS) entry which is preliminary data.</text>
</comment>
<feature type="region of interest" description="Disordered" evidence="1">
    <location>
        <begin position="159"/>
        <end position="208"/>
    </location>
</feature>
<protein>
    <submittedName>
        <fullName evidence="2">Uncharacterized protein</fullName>
    </submittedName>
</protein>
<dbReference type="OrthoDB" id="3046414at2759"/>
<sequence length="829" mass="92918">MHAIQAFQDVVFPDLENIYTYESSPIPGRLIGVAYPLQPRKGLVRPEEIPAYSLKYLFNIPKCFHSRETMLYVEGVGGRKKVHLICGQSDRCDFSNVDDVTMGSPLSTFLTESERDDISELFASVDVRSGVSLDLHSAEKAEILTSRAKVSEFSGPLQDETFRGPQAVPRSPRITDTPRIAKRRRSELGPSPLGSSEAGRDKTGRYNTTRLTTPHPFIAVTCIDIQGFLIYARATVRAPPSMLKYPLALRVMYCIEKPVALLTRLQDSCRRLAQPHGDETNKRSSFLFGRDELTLDAVIDVRELMESQACSIRGAFTWIMPQNRLVAFHQNSFVGTHLLTYAIDSMPNQPLLQYSILERTLLGASAEEIPVASDTSWVFIQKFFESWPAETLIQLGKTNTTLRQLVSRYIARRWDVHLFLSKWFYKPSTILDAMEVSDTLICGVAVTRFFYECADTQDPLEICATPEHIERLASILYREGYRFSGVTHGIDLTTALKAVLESYNPAGELRTAECAIDPTNHQAHFFLFKEGGSDFCALASHGRRVIIRLVRFGGDHVFSDRSSEHWLLSRPGSNMPRVSIISGPPTEKRTFAEIKLGSRWIGDDTGLPSPSDWNTEPRFEVLDFRSGVHRPGSYLLIGEPFIFRLESGNSPKSSNSSSLHMEAAPNRLLIVGRRPIGSVLSDASMLVEHPSSDYPFYKAIDDNSHTTTTKCVVFHTTGGLPWSQTVARLDADMQYALDLRTYFPFGSASVRIVTFSSDIKRAPSSQYRLFFSNQLRAEPHNACVMGLYELPWAGNVVVARYSRGERGENTFVNLEKTSDFYCAAILTGV</sequence>
<dbReference type="AlphaFoldDB" id="A0A8H6M0R9"/>
<evidence type="ECO:0000313" key="3">
    <source>
        <dbReference type="Proteomes" id="UP000521943"/>
    </source>
</evidence>
<organism evidence="2 3">
    <name type="scientific">Ephemerocybe angulata</name>
    <dbReference type="NCBI Taxonomy" id="980116"/>
    <lineage>
        <taxon>Eukaryota</taxon>
        <taxon>Fungi</taxon>
        <taxon>Dikarya</taxon>
        <taxon>Basidiomycota</taxon>
        <taxon>Agaricomycotina</taxon>
        <taxon>Agaricomycetes</taxon>
        <taxon>Agaricomycetidae</taxon>
        <taxon>Agaricales</taxon>
        <taxon>Agaricineae</taxon>
        <taxon>Psathyrellaceae</taxon>
        <taxon>Ephemerocybe</taxon>
    </lineage>
</organism>
<evidence type="ECO:0000256" key="1">
    <source>
        <dbReference type="SAM" id="MobiDB-lite"/>
    </source>
</evidence>
<dbReference type="EMBL" id="JACGCI010000052">
    <property type="protein sequence ID" value="KAF6751203.1"/>
    <property type="molecule type" value="Genomic_DNA"/>
</dbReference>